<evidence type="ECO:0000256" key="8">
    <source>
        <dbReference type="ARBA" id="ARBA00023170"/>
    </source>
</evidence>
<accession>A0A836ET51</accession>
<dbReference type="GO" id="GO:0004984">
    <property type="term" value="F:olfactory receptor activity"/>
    <property type="evidence" value="ECO:0007669"/>
    <property type="project" value="InterPro"/>
</dbReference>
<keyword evidence="2" id="KW-1003">Cell membrane</keyword>
<dbReference type="PANTHER" id="PTHR21137">
    <property type="entry name" value="ODORANT RECEPTOR"/>
    <property type="match status" value="1"/>
</dbReference>
<dbReference type="PANTHER" id="PTHR21137:SF35">
    <property type="entry name" value="ODORANT RECEPTOR 19A-RELATED"/>
    <property type="match status" value="1"/>
</dbReference>
<evidence type="ECO:0000256" key="10">
    <source>
        <dbReference type="SAM" id="Phobius"/>
    </source>
</evidence>
<feature type="transmembrane region" description="Helical" evidence="10">
    <location>
        <begin position="173"/>
        <end position="194"/>
    </location>
</feature>
<evidence type="ECO:0000256" key="3">
    <source>
        <dbReference type="ARBA" id="ARBA00022606"/>
    </source>
</evidence>
<sequence>AFLVFGICGLFIIIITQIWSFIADVNISMNMSQSHHLFILTEYFVNQEKYFYWMLLHMYGVLCIGMIIMVATGTMLISYLQYTCGMFKIASYRIKHAVNINTKNITLENKVFMIENIICAIDIHRQAMKLSKHLVSSFEITLLCFTGGIVVFFTLNLYRVFQIASSKNNFNEFFLLIMYMAISSLYMFLANYMAQNIIDHNNHVFSTVYNVKWYRTPLHIQKVILFLLQRNTKKFVLNVGGIFEGSVEHFATLMKASVSYFTVIYSTR</sequence>
<keyword evidence="7 10" id="KW-0472">Membrane</keyword>
<dbReference type="AlphaFoldDB" id="A0A836ET51"/>
<feature type="transmembrane region" description="Helical" evidence="10">
    <location>
        <begin position="134"/>
        <end position="153"/>
    </location>
</feature>
<keyword evidence="5" id="KW-0552">Olfaction</keyword>
<keyword evidence="8" id="KW-0675">Receptor</keyword>
<feature type="non-terminal residue" evidence="11">
    <location>
        <position position="1"/>
    </location>
</feature>
<comment type="subcellular location">
    <subcellularLocation>
        <location evidence="1">Cell membrane</location>
        <topology evidence="1">Multi-pass membrane protein</topology>
    </subcellularLocation>
</comment>
<proteinExistence type="predicted"/>
<protein>
    <submittedName>
        <fullName evidence="11">OR43A protein</fullName>
    </submittedName>
</protein>
<comment type="caution">
    <text evidence="11">The sequence shown here is derived from an EMBL/GenBank/DDBJ whole genome shotgun (WGS) entry which is preliminary data.</text>
</comment>
<dbReference type="GO" id="GO:0005549">
    <property type="term" value="F:odorant binding"/>
    <property type="evidence" value="ECO:0007669"/>
    <property type="project" value="InterPro"/>
</dbReference>
<evidence type="ECO:0000256" key="7">
    <source>
        <dbReference type="ARBA" id="ARBA00023136"/>
    </source>
</evidence>
<evidence type="ECO:0000256" key="2">
    <source>
        <dbReference type="ARBA" id="ARBA00022475"/>
    </source>
</evidence>
<keyword evidence="6 10" id="KW-1133">Transmembrane helix</keyword>
<evidence type="ECO:0000256" key="6">
    <source>
        <dbReference type="ARBA" id="ARBA00022989"/>
    </source>
</evidence>
<dbReference type="OrthoDB" id="7551635at2759"/>
<feature type="transmembrane region" description="Helical" evidence="10">
    <location>
        <begin position="50"/>
        <end position="80"/>
    </location>
</feature>
<dbReference type="Proteomes" id="UP000670152">
    <property type="component" value="Unassembled WGS sequence"/>
</dbReference>
<dbReference type="GO" id="GO:0005886">
    <property type="term" value="C:plasma membrane"/>
    <property type="evidence" value="ECO:0007669"/>
    <property type="project" value="UniProtKB-SubCell"/>
</dbReference>
<evidence type="ECO:0000313" key="12">
    <source>
        <dbReference type="Proteomes" id="UP000670152"/>
    </source>
</evidence>
<organism evidence="11 12">
    <name type="scientific">Acromyrmex heyeri</name>
    <dbReference type="NCBI Taxonomy" id="230685"/>
    <lineage>
        <taxon>Eukaryota</taxon>
        <taxon>Metazoa</taxon>
        <taxon>Ecdysozoa</taxon>
        <taxon>Arthropoda</taxon>
        <taxon>Hexapoda</taxon>
        <taxon>Insecta</taxon>
        <taxon>Pterygota</taxon>
        <taxon>Neoptera</taxon>
        <taxon>Endopterygota</taxon>
        <taxon>Hymenoptera</taxon>
        <taxon>Apocrita</taxon>
        <taxon>Aculeata</taxon>
        <taxon>Formicoidea</taxon>
        <taxon>Formicidae</taxon>
        <taxon>Myrmicinae</taxon>
        <taxon>Acromyrmex</taxon>
    </lineage>
</organism>
<evidence type="ECO:0000256" key="5">
    <source>
        <dbReference type="ARBA" id="ARBA00022725"/>
    </source>
</evidence>
<evidence type="ECO:0000313" key="11">
    <source>
        <dbReference type="EMBL" id="KAG5321614.1"/>
    </source>
</evidence>
<keyword evidence="3" id="KW-0716">Sensory transduction</keyword>
<dbReference type="GO" id="GO:0007165">
    <property type="term" value="P:signal transduction"/>
    <property type="evidence" value="ECO:0007669"/>
    <property type="project" value="UniProtKB-KW"/>
</dbReference>
<name>A0A836ET51_9HYME</name>
<evidence type="ECO:0000256" key="9">
    <source>
        <dbReference type="ARBA" id="ARBA00023224"/>
    </source>
</evidence>
<dbReference type="Pfam" id="PF02949">
    <property type="entry name" value="7tm_6"/>
    <property type="match status" value="1"/>
</dbReference>
<feature type="non-terminal residue" evidence="11">
    <location>
        <position position="268"/>
    </location>
</feature>
<dbReference type="InterPro" id="IPR004117">
    <property type="entry name" value="7tm6_olfct_rcpt"/>
</dbReference>
<reference evidence="11 12" key="1">
    <citation type="submission" date="2020-02" db="EMBL/GenBank/DDBJ databases">
        <title>Relaxed selection underlies rapid genomic changes in the transitions from sociality to social parasitism in ants.</title>
        <authorList>
            <person name="Bi X."/>
        </authorList>
    </citation>
    <scope>NUCLEOTIDE SEQUENCE [LARGE SCALE GENOMIC DNA]</scope>
    <source>
        <strain evidence="11">BGI-DK2014b</strain>
        <tissue evidence="11">Whole body</tissue>
    </source>
</reference>
<evidence type="ECO:0000256" key="1">
    <source>
        <dbReference type="ARBA" id="ARBA00004651"/>
    </source>
</evidence>
<keyword evidence="12" id="KW-1185">Reference proteome</keyword>
<keyword evidence="4 10" id="KW-0812">Transmembrane</keyword>
<evidence type="ECO:0000256" key="4">
    <source>
        <dbReference type="ARBA" id="ARBA00022692"/>
    </source>
</evidence>
<dbReference type="EMBL" id="JAANIB010009720">
    <property type="protein sequence ID" value="KAG5321614.1"/>
    <property type="molecule type" value="Genomic_DNA"/>
</dbReference>
<gene>
    <name evidence="11" type="primary">Or43a_3</name>
    <name evidence="11" type="ORF">G6Z77_0009744</name>
</gene>
<keyword evidence="9" id="KW-0807">Transducer</keyword>